<feature type="region of interest" description="Disordered" evidence="1">
    <location>
        <begin position="1"/>
        <end position="54"/>
    </location>
</feature>
<dbReference type="OrthoDB" id="1930729at2759"/>
<dbReference type="AlphaFoldDB" id="A0A8K0HNN9"/>
<evidence type="ECO:0000256" key="1">
    <source>
        <dbReference type="SAM" id="MobiDB-lite"/>
    </source>
</evidence>
<keyword evidence="3" id="KW-1185">Reference proteome</keyword>
<sequence>MENTRKAAIPLLTYDKTDKETQSSSQGPYQSCTDKEKGMENEDNIETDAENDKKDTADVMNVAQKEPKFRAAKRRLIVDPKESEIDSESDAQLITQDSSKDSFEDSVKRTVKFEITIVVAVPTAGTLIVHVKVIWLAEAKPLKPLKYTNTLMVKDSRAHVASKSIIIQCIQDIDTKFVQDPDQPSRIKARQRKKFEESCFGILFVRMHNIVLNEGIIHNIIARQAESMNEDIMEFNFNGNGAIFTRKEFVSYNATLISLHKALDLHQGELNKSSTYSLGGFPLAFQLYVIGRIRPLNADEKSVYKLNEDLPIAPFQEKRARTNIDMEREEYAYFYQQNTSNLGATSIEDVGQPSHSSHNYDELKSCIETLGIKIDGVTNDLGIKIDGVAYNLGNFRL</sequence>
<organism evidence="2 3">
    <name type="scientific">Rhamnella rubrinervis</name>
    <dbReference type="NCBI Taxonomy" id="2594499"/>
    <lineage>
        <taxon>Eukaryota</taxon>
        <taxon>Viridiplantae</taxon>
        <taxon>Streptophyta</taxon>
        <taxon>Embryophyta</taxon>
        <taxon>Tracheophyta</taxon>
        <taxon>Spermatophyta</taxon>
        <taxon>Magnoliopsida</taxon>
        <taxon>eudicotyledons</taxon>
        <taxon>Gunneridae</taxon>
        <taxon>Pentapetalae</taxon>
        <taxon>rosids</taxon>
        <taxon>fabids</taxon>
        <taxon>Rosales</taxon>
        <taxon>Rhamnaceae</taxon>
        <taxon>rhamnoid group</taxon>
        <taxon>Rhamneae</taxon>
        <taxon>Rhamnella</taxon>
    </lineage>
</organism>
<accession>A0A8K0HNN9</accession>
<feature type="compositionally biased region" description="Polar residues" evidence="1">
    <location>
        <begin position="22"/>
        <end position="32"/>
    </location>
</feature>
<dbReference type="EMBL" id="VOIH02000002">
    <property type="protein sequence ID" value="KAF3454950.1"/>
    <property type="molecule type" value="Genomic_DNA"/>
</dbReference>
<gene>
    <name evidence="2" type="ORF">FNV43_RR05398</name>
</gene>
<dbReference type="Proteomes" id="UP000796880">
    <property type="component" value="Unassembled WGS sequence"/>
</dbReference>
<evidence type="ECO:0000313" key="3">
    <source>
        <dbReference type="Proteomes" id="UP000796880"/>
    </source>
</evidence>
<comment type="caution">
    <text evidence="2">The sequence shown here is derived from an EMBL/GenBank/DDBJ whole genome shotgun (WGS) entry which is preliminary data.</text>
</comment>
<protein>
    <submittedName>
        <fullName evidence="2">Uncharacterized protein</fullName>
    </submittedName>
</protein>
<evidence type="ECO:0000313" key="2">
    <source>
        <dbReference type="EMBL" id="KAF3454950.1"/>
    </source>
</evidence>
<proteinExistence type="predicted"/>
<name>A0A8K0HNN9_9ROSA</name>
<reference evidence="2" key="1">
    <citation type="submission" date="2020-03" db="EMBL/GenBank/DDBJ databases">
        <title>A high-quality chromosome-level genome assembly of a woody plant with both climbing and erect habits, Rhamnella rubrinervis.</title>
        <authorList>
            <person name="Lu Z."/>
            <person name="Yang Y."/>
            <person name="Zhu X."/>
            <person name="Sun Y."/>
        </authorList>
    </citation>
    <scope>NUCLEOTIDE SEQUENCE</scope>
    <source>
        <strain evidence="2">BYM</strain>
        <tissue evidence="2">Leaf</tissue>
    </source>
</reference>